<proteinExistence type="predicted"/>
<dbReference type="Proteomes" id="UP000332515">
    <property type="component" value="Unassembled WGS sequence"/>
</dbReference>
<evidence type="ECO:0000313" key="2">
    <source>
        <dbReference type="Proteomes" id="UP000332515"/>
    </source>
</evidence>
<dbReference type="Gene3D" id="2.60.120.260">
    <property type="entry name" value="Galactose-binding domain-like"/>
    <property type="match status" value="1"/>
</dbReference>
<sequence>MARLDSYELADPLGGGAVVGHNRSAAGVRFDPAALLGAGGAARAALGRTQVLASTLNGPAAAIAMAGEMQRIATVAGGEPDLVLSPVGGAYWGRDVGVVSGDLGAWAASLGGSFPRPSIATYLGPTGTTLMAAAGVARHEFDASGQRIGALFEPSRTKAALQSDDISMSPWTIGANASVLGVAATAPDGGAARLLRMSAASAAYVAQSGIAATAGVTYRFSVRLMLVDGGDSLTTSNIAMDVPGASGAAQRSTANVTLVRGVWQRVSITATAGASGTITIYPIYNCAGYTVAVWDAQLEAGHSDTSRLPTTTAPVTRAADSLSVPLITPGLFAPGGGTMMAELMAASIPNRVEADYATISILADGTYNNRWTAGFQSQAGVLHARADITTGGVYVGGGDAVVPVGQPARAVLRWQAGAGLAYSCNGSAAAVVSGAVAPTPTTPTIALSASFAFYVRRLVYFRRALSSAQLAALSSLSW</sequence>
<accession>A0A6A7Y6E5</accession>
<evidence type="ECO:0008006" key="3">
    <source>
        <dbReference type="Google" id="ProtNLM"/>
    </source>
</evidence>
<keyword evidence="2" id="KW-1185">Reference proteome</keyword>
<evidence type="ECO:0000313" key="1">
    <source>
        <dbReference type="EMBL" id="MQT14376.1"/>
    </source>
</evidence>
<comment type="caution">
    <text evidence="1">The sequence shown here is derived from an EMBL/GenBank/DDBJ whole genome shotgun (WGS) entry which is preliminary data.</text>
</comment>
<dbReference type="AlphaFoldDB" id="A0A6A7Y6E5"/>
<dbReference type="EMBL" id="VWNA01000001">
    <property type="protein sequence ID" value="MQT14376.1"/>
    <property type="molecule type" value="Genomic_DNA"/>
</dbReference>
<dbReference type="RefSeq" id="WP_153484983.1">
    <property type="nucleotide sequence ID" value="NZ_VWNA01000001.1"/>
</dbReference>
<protein>
    <recommendedName>
        <fullName evidence="3">CBM-cenC domain-containing protein</fullName>
    </recommendedName>
</protein>
<organism evidence="1 2">
    <name type="scientific">Segnochrobactrum spirostomi</name>
    <dbReference type="NCBI Taxonomy" id="2608987"/>
    <lineage>
        <taxon>Bacteria</taxon>
        <taxon>Pseudomonadati</taxon>
        <taxon>Pseudomonadota</taxon>
        <taxon>Alphaproteobacteria</taxon>
        <taxon>Hyphomicrobiales</taxon>
        <taxon>Segnochrobactraceae</taxon>
        <taxon>Segnochrobactrum</taxon>
    </lineage>
</organism>
<name>A0A6A7Y6E5_9HYPH</name>
<reference evidence="1 2" key="1">
    <citation type="submission" date="2019-09" db="EMBL/GenBank/DDBJ databases">
        <title>Segnochrobactrum spirostomi gen. nov., sp. nov., isolated from the ciliate Spirostomum cf. yagiui and description of a novel family, Segnochrobactraceae fam. nov. within the order Rhizobiales of the class Alphaproteobacteria.</title>
        <authorList>
            <person name="Akter S."/>
            <person name="Shazib S.U.A."/>
            <person name="Shin M.K."/>
        </authorList>
    </citation>
    <scope>NUCLEOTIDE SEQUENCE [LARGE SCALE GENOMIC DNA]</scope>
    <source>
        <strain evidence="1 2">Sp-1</strain>
    </source>
</reference>
<gene>
    <name evidence="1" type="ORF">F0357_17320</name>
</gene>